<evidence type="ECO:0000256" key="1">
    <source>
        <dbReference type="ARBA" id="ARBA00023015"/>
    </source>
</evidence>
<dbReference type="SUPFAM" id="SSF46689">
    <property type="entry name" value="Homeodomain-like"/>
    <property type="match status" value="1"/>
</dbReference>
<dbReference type="PROSITE" id="PS01124">
    <property type="entry name" value="HTH_ARAC_FAMILY_2"/>
    <property type="match status" value="1"/>
</dbReference>
<evidence type="ECO:0000256" key="3">
    <source>
        <dbReference type="ARBA" id="ARBA00023163"/>
    </source>
</evidence>
<reference evidence="5" key="1">
    <citation type="submission" date="2022-10" db="EMBL/GenBank/DDBJ databases">
        <title>Whole genome sequencing of three plant growth promoting bacteria isolated from Vachellia tortilis subsp. raddiana in Morocco.</title>
        <authorList>
            <person name="Hnini M."/>
            <person name="Zouagui R."/>
            <person name="Zouagui H."/>
            <person name="Chemao Elfihri M.-W."/>
            <person name="Ibrahimi A."/>
            <person name="Sbabou L."/>
            <person name="Aurag J."/>
        </authorList>
    </citation>
    <scope>NUCLEOTIDE SEQUENCE</scope>
    <source>
        <strain evidence="5">LMR678</strain>
    </source>
</reference>
<comment type="caution">
    <text evidence="5">The sequence shown here is derived from an EMBL/GenBank/DDBJ whole genome shotgun (WGS) entry which is preliminary data.</text>
</comment>
<evidence type="ECO:0000259" key="4">
    <source>
        <dbReference type="PROSITE" id="PS01124"/>
    </source>
</evidence>
<proteinExistence type="predicted"/>
<name>A0ABT4KL19_9HYPH</name>
<keyword evidence="3" id="KW-0804">Transcription</keyword>
<dbReference type="EMBL" id="JAPVOI010000004">
    <property type="protein sequence ID" value="MCZ4092544.1"/>
    <property type="molecule type" value="Genomic_DNA"/>
</dbReference>
<dbReference type="Gene3D" id="1.10.10.60">
    <property type="entry name" value="Homeodomain-like"/>
    <property type="match status" value="1"/>
</dbReference>
<protein>
    <submittedName>
        <fullName evidence="5">AraC family transcriptional regulator</fullName>
    </submittedName>
</protein>
<dbReference type="SMART" id="SM00342">
    <property type="entry name" value="HTH_ARAC"/>
    <property type="match status" value="1"/>
</dbReference>
<evidence type="ECO:0000256" key="2">
    <source>
        <dbReference type="ARBA" id="ARBA00023125"/>
    </source>
</evidence>
<keyword evidence="2" id="KW-0238">DNA-binding</keyword>
<dbReference type="PANTHER" id="PTHR46796:SF7">
    <property type="entry name" value="ARAC FAMILY TRANSCRIPTIONAL REGULATOR"/>
    <property type="match status" value="1"/>
</dbReference>
<organism evidence="5 6">
    <name type="scientific">Sinorhizobium psoraleae</name>
    <dbReference type="NCBI Taxonomy" id="520838"/>
    <lineage>
        <taxon>Bacteria</taxon>
        <taxon>Pseudomonadati</taxon>
        <taxon>Pseudomonadota</taxon>
        <taxon>Alphaproteobacteria</taxon>
        <taxon>Hyphomicrobiales</taxon>
        <taxon>Rhizobiaceae</taxon>
        <taxon>Sinorhizobium/Ensifer group</taxon>
        <taxon>Sinorhizobium</taxon>
    </lineage>
</organism>
<dbReference type="InterPro" id="IPR050204">
    <property type="entry name" value="AraC_XylS_family_regulators"/>
</dbReference>
<sequence length="281" mass="30202">MIENLISHPKRDRLSAFFDMFELAASLEPARASDGQAMLFVVGAPGGPAEEVILCVRGDATPEPPVLVTVAVDFEGAHNPLMNALPDQVRVEINDIPALRDTTAAFLAEALESRCGRSAALNRLCEVMVLLILRSAIDGGATRPGLLAGLSHPALHRALAAMHDAPTRSWNSEELAAAAGMSRSHFMALFRDVVGTTPLAYLTGWRLTVARRKLSRGQGEGSGAGSRIRQRCGILPRLLAQIWRLAVAREAGFHLGQIQEKCATAFRPELHGQAGLSRPRP</sequence>
<evidence type="ECO:0000313" key="6">
    <source>
        <dbReference type="Proteomes" id="UP001079430"/>
    </source>
</evidence>
<dbReference type="Pfam" id="PF12852">
    <property type="entry name" value="Cupin_6"/>
    <property type="match status" value="1"/>
</dbReference>
<evidence type="ECO:0000313" key="5">
    <source>
        <dbReference type="EMBL" id="MCZ4092544.1"/>
    </source>
</evidence>
<dbReference type="Proteomes" id="UP001079430">
    <property type="component" value="Unassembled WGS sequence"/>
</dbReference>
<keyword evidence="1" id="KW-0805">Transcription regulation</keyword>
<keyword evidence="6" id="KW-1185">Reference proteome</keyword>
<feature type="domain" description="HTH araC/xylS-type" evidence="4">
    <location>
        <begin position="156"/>
        <end position="234"/>
    </location>
</feature>
<dbReference type="InterPro" id="IPR009057">
    <property type="entry name" value="Homeodomain-like_sf"/>
</dbReference>
<gene>
    <name evidence="5" type="ORF">O3W52_21495</name>
</gene>
<dbReference type="InterPro" id="IPR018060">
    <property type="entry name" value="HTH_AraC"/>
</dbReference>
<dbReference type="RefSeq" id="WP_269283040.1">
    <property type="nucleotide sequence ID" value="NZ_JAPVOI010000004.1"/>
</dbReference>
<dbReference type="Pfam" id="PF12833">
    <property type="entry name" value="HTH_18"/>
    <property type="match status" value="1"/>
</dbReference>
<dbReference type="PANTHER" id="PTHR46796">
    <property type="entry name" value="HTH-TYPE TRANSCRIPTIONAL ACTIVATOR RHAS-RELATED"/>
    <property type="match status" value="1"/>
</dbReference>
<accession>A0ABT4KL19</accession>
<dbReference type="InterPro" id="IPR032783">
    <property type="entry name" value="AraC_lig"/>
</dbReference>